<keyword evidence="3" id="KW-0347">Helicase</keyword>
<comment type="caution">
    <text evidence="9">The sequence shown here is derived from an EMBL/GenBank/DDBJ whole genome shotgun (WGS) entry which is preliminary data.</text>
</comment>
<sequence length="634" mass="71018">MSSSKLAILTASLCVMMILLKLDSCQSFSPLSHPHNTRSSDSITRLAYSSPSRRSYRQKNSFDSNDRGFDDDDEWTENRPSRRGDYDSSGGTRDAPIRGRDDSSRKDASRGGISRDRNNKSNNRGQKNGRFDRNYDRRGGRDDGSRNQRDLRKETDAIRQQRPPQEAETITDTNAHFYSKKTLTDPSLGVDQEMFMKLCRGAEITRPSRIQSLAWPQILSGAHTIVADQTGSGKTLGYLLPLLQRALQTPSDKNLLGAPKVLVLAPTAELADQLRVVCDKIAQTVPFKTMVVTANGKMKTSIRDQIRIIQRQPIDVMISTPGRISTILRTRNSGLDLSQLQAIVLDEVDILLIDETFGPQLRTVGAAAPLEKTQFVFVTATLPDSIVQTVEREFKGVVQVRGPGLHRVAPTVKENLVDVSVPSAQNRDADICFDVKAKQLLKALRLNRCRRTLIFCNTVESCRSVENLLNRKDRRGQVFDVGAYHNAMTPEARNRNLDRFSKGRYGTTDEDDKVDYVLVCTDRAARGVDFDASPVDHVVIFDFPKDPAEYVRRVGRTARAGRAGASTVFAFGWQLPIARKMMGTKLNSFTMALDGTDKDVEDEEYKSRRQLNKRGKNKKDTIKANIEDGSLWEN</sequence>
<keyword evidence="1" id="KW-0547">Nucleotide-binding</keyword>
<feature type="domain" description="Helicase C-terminal" evidence="8">
    <location>
        <begin position="436"/>
        <end position="604"/>
    </location>
</feature>
<feature type="compositionally biased region" description="Polar residues" evidence="5">
    <location>
        <begin position="37"/>
        <end position="53"/>
    </location>
</feature>
<dbReference type="CDD" id="cd18787">
    <property type="entry name" value="SF2_C_DEAD"/>
    <property type="match status" value="1"/>
</dbReference>
<dbReference type="InterPro" id="IPR011545">
    <property type="entry name" value="DEAD/DEAH_box_helicase_dom"/>
</dbReference>
<feature type="region of interest" description="Disordered" evidence="5">
    <location>
        <begin position="30"/>
        <end position="174"/>
    </location>
</feature>
<dbReference type="Gene3D" id="3.40.50.300">
    <property type="entry name" value="P-loop containing nucleotide triphosphate hydrolases"/>
    <property type="match status" value="2"/>
</dbReference>
<dbReference type="GO" id="GO:0003676">
    <property type="term" value="F:nucleic acid binding"/>
    <property type="evidence" value="ECO:0007669"/>
    <property type="project" value="InterPro"/>
</dbReference>
<keyword evidence="6" id="KW-0732">Signal</keyword>
<evidence type="ECO:0000259" key="8">
    <source>
        <dbReference type="PROSITE" id="PS51194"/>
    </source>
</evidence>
<feature type="compositionally biased region" description="Basic and acidic residues" evidence="5">
    <location>
        <begin position="129"/>
        <end position="159"/>
    </location>
</feature>
<protein>
    <recommendedName>
        <fullName evidence="11">RNA helicase</fullName>
    </recommendedName>
</protein>
<name>A0AAD2FRP6_9STRA</name>
<proteinExistence type="predicted"/>
<evidence type="ECO:0000313" key="9">
    <source>
        <dbReference type="EMBL" id="CAJ1950762.1"/>
    </source>
</evidence>
<evidence type="ECO:0000256" key="2">
    <source>
        <dbReference type="ARBA" id="ARBA00022801"/>
    </source>
</evidence>
<feature type="chain" id="PRO_5041995005" description="RNA helicase" evidence="6">
    <location>
        <begin position="28"/>
        <end position="634"/>
    </location>
</feature>
<feature type="compositionally biased region" description="Basic and acidic residues" evidence="5">
    <location>
        <begin position="76"/>
        <end position="86"/>
    </location>
</feature>
<evidence type="ECO:0000259" key="7">
    <source>
        <dbReference type="PROSITE" id="PS51192"/>
    </source>
</evidence>
<dbReference type="InterPro" id="IPR027417">
    <property type="entry name" value="P-loop_NTPase"/>
</dbReference>
<dbReference type="InterPro" id="IPR044742">
    <property type="entry name" value="DEAD/DEAH_RhlB"/>
</dbReference>
<reference evidence="9" key="1">
    <citation type="submission" date="2023-08" db="EMBL/GenBank/DDBJ databases">
        <authorList>
            <person name="Audoor S."/>
            <person name="Bilcke G."/>
        </authorList>
    </citation>
    <scope>NUCLEOTIDE SEQUENCE</scope>
</reference>
<organism evidence="9 10">
    <name type="scientific">Cylindrotheca closterium</name>
    <dbReference type="NCBI Taxonomy" id="2856"/>
    <lineage>
        <taxon>Eukaryota</taxon>
        <taxon>Sar</taxon>
        <taxon>Stramenopiles</taxon>
        <taxon>Ochrophyta</taxon>
        <taxon>Bacillariophyta</taxon>
        <taxon>Bacillariophyceae</taxon>
        <taxon>Bacillariophycidae</taxon>
        <taxon>Bacillariales</taxon>
        <taxon>Bacillariaceae</taxon>
        <taxon>Cylindrotheca</taxon>
    </lineage>
</organism>
<evidence type="ECO:0000256" key="6">
    <source>
        <dbReference type="SAM" id="SignalP"/>
    </source>
</evidence>
<dbReference type="InterPro" id="IPR014001">
    <property type="entry name" value="Helicase_ATP-bd"/>
</dbReference>
<keyword evidence="4" id="KW-0067">ATP-binding</keyword>
<gene>
    <name evidence="9" type="ORF">CYCCA115_LOCUS12744</name>
</gene>
<dbReference type="Pfam" id="PF00270">
    <property type="entry name" value="DEAD"/>
    <property type="match status" value="1"/>
</dbReference>
<keyword evidence="10" id="KW-1185">Reference proteome</keyword>
<evidence type="ECO:0008006" key="11">
    <source>
        <dbReference type="Google" id="ProtNLM"/>
    </source>
</evidence>
<dbReference type="AlphaFoldDB" id="A0AAD2FRP6"/>
<evidence type="ECO:0000256" key="1">
    <source>
        <dbReference type="ARBA" id="ARBA00022741"/>
    </source>
</evidence>
<feature type="domain" description="Helicase ATP-binding" evidence="7">
    <location>
        <begin position="215"/>
        <end position="400"/>
    </location>
</feature>
<dbReference type="PROSITE" id="PS51194">
    <property type="entry name" value="HELICASE_CTER"/>
    <property type="match status" value="1"/>
</dbReference>
<evidence type="ECO:0000256" key="3">
    <source>
        <dbReference type="ARBA" id="ARBA00022806"/>
    </source>
</evidence>
<dbReference type="PANTHER" id="PTHR47960">
    <property type="entry name" value="DEAD-BOX ATP-DEPENDENT RNA HELICASE 50"/>
    <property type="match status" value="1"/>
</dbReference>
<keyword evidence="2" id="KW-0378">Hydrolase</keyword>
<dbReference type="SUPFAM" id="SSF52540">
    <property type="entry name" value="P-loop containing nucleoside triphosphate hydrolases"/>
    <property type="match status" value="1"/>
</dbReference>
<accession>A0AAD2FRP6</accession>
<dbReference type="SMART" id="SM00490">
    <property type="entry name" value="HELICc"/>
    <property type="match status" value="1"/>
</dbReference>
<dbReference type="GO" id="GO:0005524">
    <property type="term" value="F:ATP binding"/>
    <property type="evidence" value="ECO:0007669"/>
    <property type="project" value="UniProtKB-KW"/>
</dbReference>
<evidence type="ECO:0000256" key="4">
    <source>
        <dbReference type="ARBA" id="ARBA00022840"/>
    </source>
</evidence>
<feature type="compositionally biased region" description="Basic and acidic residues" evidence="5">
    <location>
        <begin position="95"/>
        <end position="119"/>
    </location>
</feature>
<evidence type="ECO:0000256" key="5">
    <source>
        <dbReference type="SAM" id="MobiDB-lite"/>
    </source>
</evidence>
<feature type="signal peptide" evidence="6">
    <location>
        <begin position="1"/>
        <end position="27"/>
    </location>
</feature>
<dbReference type="Proteomes" id="UP001295423">
    <property type="component" value="Unassembled WGS sequence"/>
</dbReference>
<dbReference type="EMBL" id="CAKOGP040001770">
    <property type="protein sequence ID" value="CAJ1950762.1"/>
    <property type="molecule type" value="Genomic_DNA"/>
</dbReference>
<dbReference type="GO" id="GO:0004386">
    <property type="term" value="F:helicase activity"/>
    <property type="evidence" value="ECO:0007669"/>
    <property type="project" value="UniProtKB-KW"/>
</dbReference>
<dbReference type="InterPro" id="IPR001650">
    <property type="entry name" value="Helicase_C-like"/>
</dbReference>
<dbReference type="PROSITE" id="PS51192">
    <property type="entry name" value="HELICASE_ATP_BIND_1"/>
    <property type="match status" value="1"/>
</dbReference>
<dbReference type="CDD" id="cd00268">
    <property type="entry name" value="DEADc"/>
    <property type="match status" value="1"/>
</dbReference>
<dbReference type="SMART" id="SM00487">
    <property type="entry name" value="DEXDc"/>
    <property type="match status" value="1"/>
</dbReference>
<dbReference type="GO" id="GO:0016787">
    <property type="term" value="F:hydrolase activity"/>
    <property type="evidence" value="ECO:0007669"/>
    <property type="project" value="UniProtKB-KW"/>
</dbReference>
<dbReference type="Pfam" id="PF00271">
    <property type="entry name" value="Helicase_C"/>
    <property type="match status" value="1"/>
</dbReference>
<evidence type="ECO:0000313" key="10">
    <source>
        <dbReference type="Proteomes" id="UP001295423"/>
    </source>
</evidence>